<protein>
    <submittedName>
        <fullName evidence="1">Uncharacterized protein</fullName>
    </submittedName>
</protein>
<dbReference type="RefSeq" id="WP_133362216.1">
    <property type="nucleotide sequence ID" value="NZ_CP037940.1"/>
</dbReference>
<dbReference type="AlphaFoldDB" id="A0A4P6YRA1"/>
<name>A0A4P6YRA1_9LACO</name>
<reference evidence="2" key="1">
    <citation type="submission" date="2019-03" db="EMBL/GenBank/DDBJ databases">
        <title>Weissella sp. 26KH-42 Genome sequencing.</title>
        <authorList>
            <person name="Heo J."/>
            <person name="Kim S.-J."/>
            <person name="Kim J.-S."/>
            <person name="Hong S.-B."/>
            <person name="Kwon S.-W."/>
        </authorList>
    </citation>
    <scope>NUCLEOTIDE SEQUENCE [LARGE SCALE GENOMIC DNA]</scope>
    <source>
        <strain evidence="2">26KH-42</strain>
    </source>
</reference>
<dbReference type="EMBL" id="CP037940">
    <property type="protein sequence ID" value="QBO35136.1"/>
    <property type="molecule type" value="Genomic_DNA"/>
</dbReference>
<evidence type="ECO:0000313" key="2">
    <source>
        <dbReference type="Proteomes" id="UP000292886"/>
    </source>
</evidence>
<gene>
    <name evidence="1" type="ORF">EQG49_01035</name>
</gene>
<dbReference type="KEGG" id="wei:EQG49_01035"/>
<organism evidence="1 2">
    <name type="scientific">Periweissella cryptocerci</name>
    <dbReference type="NCBI Taxonomy" id="2506420"/>
    <lineage>
        <taxon>Bacteria</taxon>
        <taxon>Bacillati</taxon>
        <taxon>Bacillota</taxon>
        <taxon>Bacilli</taxon>
        <taxon>Lactobacillales</taxon>
        <taxon>Lactobacillaceae</taxon>
        <taxon>Periweissella</taxon>
    </lineage>
</organism>
<dbReference type="OrthoDB" id="2412875at2"/>
<evidence type="ECO:0000313" key="1">
    <source>
        <dbReference type="EMBL" id="QBO35136.1"/>
    </source>
</evidence>
<proteinExistence type="predicted"/>
<keyword evidence="2" id="KW-1185">Reference proteome</keyword>
<sequence length="83" mass="9912">MSRTFIDAKEFAMHFMDSVQFNDEDRDLTNAAKKRLVAYLAAYYVIEDFNAVERQNFASATEKKFQEMSYEELIERVKHLNKY</sequence>
<accession>A0A4P6YRA1</accession>
<dbReference type="Proteomes" id="UP000292886">
    <property type="component" value="Chromosome"/>
</dbReference>